<accession>A0A937W4R9</accession>
<dbReference type="Proteomes" id="UP000712673">
    <property type="component" value="Unassembled WGS sequence"/>
</dbReference>
<dbReference type="AlphaFoldDB" id="A0A937W4R9"/>
<evidence type="ECO:0000313" key="2">
    <source>
        <dbReference type="Proteomes" id="UP000712673"/>
    </source>
</evidence>
<sequence length="158" mass="17610">MLPKECAHPWPVVLIAQTNLRTQARAHVVLLRRDLDLAYALLVDDDGLRFQSECTCREATQDWGLEDCMNVLPTGVTNAAHLSWFMVNVANRLRADLSRCAPDSRVLDWQAGCRGSTYVAETIPRLPEKPEPIVFAKIRNQVAGLGRMHASQPSVSFA</sequence>
<organism evidence="1 2">
    <name type="scientific">Tectimicrobiota bacterium</name>
    <dbReference type="NCBI Taxonomy" id="2528274"/>
    <lineage>
        <taxon>Bacteria</taxon>
        <taxon>Pseudomonadati</taxon>
        <taxon>Nitrospinota/Tectimicrobiota group</taxon>
        <taxon>Candidatus Tectimicrobiota</taxon>
    </lineage>
</organism>
<protein>
    <submittedName>
        <fullName evidence="1">Uncharacterized protein</fullName>
    </submittedName>
</protein>
<comment type="caution">
    <text evidence="1">The sequence shown here is derived from an EMBL/GenBank/DDBJ whole genome shotgun (WGS) entry which is preliminary data.</text>
</comment>
<gene>
    <name evidence="1" type="ORF">FJZ47_24800</name>
</gene>
<proteinExistence type="predicted"/>
<name>A0A937W4R9_UNCTE</name>
<dbReference type="EMBL" id="VGLS01001143">
    <property type="protein sequence ID" value="MBM3226999.1"/>
    <property type="molecule type" value="Genomic_DNA"/>
</dbReference>
<reference evidence="1" key="1">
    <citation type="submission" date="2019-03" db="EMBL/GenBank/DDBJ databases">
        <title>Lake Tanganyika Metagenome-Assembled Genomes (MAGs).</title>
        <authorList>
            <person name="Tran P."/>
        </authorList>
    </citation>
    <scope>NUCLEOTIDE SEQUENCE</scope>
    <source>
        <strain evidence="1">K_DeepCast_65m_m2_066</strain>
    </source>
</reference>
<evidence type="ECO:0000313" key="1">
    <source>
        <dbReference type="EMBL" id="MBM3226999.1"/>
    </source>
</evidence>